<evidence type="ECO:0000313" key="3">
    <source>
        <dbReference type="EMBL" id="GGJ13667.1"/>
    </source>
</evidence>
<gene>
    <name evidence="3" type="ORF">GCM10010885_23740</name>
</gene>
<dbReference type="AlphaFoldDB" id="A0A917KHD2"/>
<comment type="similarity">
    <text evidence="1">Belongs to the flagella basal body rod proteins family.</text>
</comment>
<dbReference type="Pfam" id="PF06429">
    <property type="entry name" value="Flg_bbr_C"/>
    <property type="match status" value="1"/>
</dbReference>
<reference evidence="3" key="2">
    <citation type="submission" date="2020-09" db="EMBL/GenBank/DDBJ databases">
        <authorList>
            <person name="Sun Q."/>
            <person name="Ohkuma M."/>
        </authorList>
    </citation>
    <scope>NUCLEOTIDE SEQUENCE</scope>
    <source>
        <strain evidence="3">JCM 18487</strain>
    </source>
</reference>
<dbReference type="InterPro" id="IPR010930">
    <property type="entry name" value="Flg_bb/hook_C_dom"/>
</dbReference>
<dbReference type="InterPro" id="IPR037925">
    <property type="entry name" value="FlgE/F/G-like"/>
</dbReference>
<dbReference type="GO" id="GO:0071978">
    <property type="term" value="P:bacterial-type flagellum-dependent swarming motility"/>
    <property type="evidence" value="ECO:0007669"/>
    <property type="project" value="TreeGrafter"/>
</dbReference>
<dbReference type="Proteomes" id="UP000637695">
    <property type="component" value="Unassembled WGS sequence"/>
</dbReference>
<name>A0A917KHD2_9BACL</name>
<feature type="domain" description="Flagellar basal-body/hook protein C-terminal" evidence="2">
    <location>
        <begin position="240"/>
        <end position="283"/>
    </location>
</feature>
<protein>
    <recommendedName>
        <fullName evidence="2">Flagellar basal-body/hook protein C-terminal domain-containing protein</fullName>
    </recommendedName>
</protein>
<dbReference type="EMBL" id="BMOY01000058">
    <property type="protein sequence ID" value="GGJ13667.1"/>
    <property type="molecule type" value="Genomic_DNA"/>
</dbReference>
<dbReference type="PANTHER" id="PTHR30435:SF19">
    <property type="entry name" value="FLAGELLAR BASAL-BODY ROD PROTEIN FLGG"/>
    <property type="match status" value="1"/>
</dbReference>
<sequence length="290" mass="29681">MASVLGPIAVGPGGRLTAGGLPLAVLDAAGQAIPGIYAVRNPAYQGSGLLAADGKPDYDAAGQPSYLFADANGRIVGRPGDAAWQGAALRIGSDVDMGDHSFFAVAYSSSEVPAGVALTRDGHLSLNSQNELVDAAGHPILPVGPNGLPLPQARIVINPAYQGHDLFAPNGDPVYDQHGQPSYRVVGPGGQVVPGARLGLVDADVTRLVPLGETEFMVGGTLNPQQVVAALRPGTGQLAPGKLEQSNVDPAATMTRMLAVIAQYQANQEVIRAEDETLAKAVQDVGHVNA</sequence>
<dbReference type="SUPFAM" id="SSF117143">
    <property type="entry name" value="Flagellar hook protein flgE"/>
    <property type="match status" value="1"/>
</dbReference>
<evidence type="ECO:0000256" key="1">
    <source>
        <dbReference type="ARBA" id="ARBA00009677"/>
    </source>
</evidence>
<comment type="caution">
    <text evidence="3">The sequence shown here is derived from an EMBL/GenBank/DDBJ whole genome shotgun (WGS) entry which is preliminary data.</text>
</comment>
<keyword evidence="4" id="KW-1185">Reference proteome</keyword>
<accession>A0A917KHD2</accession>
<reference evidence="3" key="1">
    <citation type="journal article" date="2014" name="Int. J. Syst. Evol. Microbiol.">
        <title>Complete genome sequence of Corynebacterium casei LMG S-19264T (=DSM 44701T), isolated from a smear-ripened cheese.</title>
        <authorList>
            <consortium name="US DOE Joint Genome Institute (JGI-PGF)"/>
            <person name="Walter F."/>
            <person name="Albersmeier A."/>
            <person name="Kalinowski J."/>
            <person name="Ruckert C."/>
        </authorList>
    </citation>
    <scope>NUCLEOTIDE SEQUENCE</scope>
    <source>
        <strain evidence="3">JCM 18487</strain>
    </source>
</reference>
<proteinExistence type="inferred from homology"/>
<evidence type="ECO:0000259" key="2">
    <source>
        <dbReference type="Pfam" id="PF06429"/>
    </source>
</evidence>
<evidence type="ECO:0000313" key="4">
    <source>
        <dbReference type="Proteomes" id="UP000637695"/>
    </source>
</evidence>
<organism evidence="3 4">
    <name type="scientific">Alicyclobacillus cellulosilyticus</name>
    <dbReference type="NCBI Taxonomy" id="1003997"/>
    <lineage>
        <taxon>Bacteria</taxon>
        <taxon>Bacillati</taxon>
        <taxon>Bacillota</taxon>
        <taxon>Bacilli</taxon>
        <taxon>Bacillales</taxon>
        <taxon>Alicyclobacillaceae</taxon>
        <taxon>Alicyclobacillus</taxon>
    </lineage>
</organism>
<dbReference type="GO" id="GO:0009288">
    <property type="term" value="C:bacterial-type flagellum"/>
    <property type="evidence" value="ECO:0007669"/>
    <property type="project" value="TreeGrafter"/>
</dbReference>
<dbReference type="PANTHER" id="PTHR30435">
    <property type="entry name" value="FLAGELLAR PROTEIN"/>
    <property type="match status" value="1"/>
</dbReference>